<protein>
    <submittedName>
        <fullName evidence="2">OLC1v1020282C1</fullName>
    </submittedName>
</protein>
<dbReference type="SUPFAM" id="SSF81383">
    <property type="entry name" value="F-box domain"/>
    <property type="match status" value="1"/>
</dbReference>
<evidence type="ECO:0000313" key="3">
    <source>
        <dbReference type="Proteomes" id="UP001161247"/>
    </source>
</evidence>
<dbReference type="Pfam" id="PF12937">
    <property type="entry name" value="F-box-like"/>
    <property type="match status" value="1"/>
</dbReference>
<feature type="domain" description="F-box" evidence="1">
    <location>
        <begin position="11"/>
        <end position="61"/>
    </location>
</feature>
<dbReference type="Gene3D" id="1.20.1280.50">
    <property type="match status" value="1"/>
</dbReference>
<evidence type="ECO:0000259" key="1">
    <source>
        <dbReference type="PROSITE" id="PS50181"/>
    </source>
</evidence>
<proteinExistence type="predicted"/>
<dbReference type="PANTHER" id="PTHR31672:SF13">
    <property type="entry name" value="F-BOX PROTEIN CPR30-LIKE"/>
    <property type="match status" value="1"/>
</dbReference>
<dbReference type="Pfam" id="PF08268">
    <property type="entry name" value="FBA_3"/>
    <property type="match status" value="2"/>
</dbReference>
<dbReference type="Proteomes" id="UP001161247">
    <property type="component" value="Chromosome 9"/>
</dbReference>
<dbReference type="InterPro" id="IPR050796">
    <property type="entry name" value="SCF_F-box_component"/>
</dbReference>
<dbReference type="InterPro" id="IPR001810">
    <property type="entry name" value="F-box_dom"/>
</dbReference>
<dbReference type="PROSITE" id="PS50181">
    <property type="entry name" value="FBOX"/>
    <property type="match status" value="1"/>
</dbReference>
<dbReference type="InterPro" id="IPR017451">
    <property type="entry name" value="F-box-assoc_interact_dom"/>
</dbReference>
<gene>
    <name evidence="2" type="ORF">OLC1_LOCUS24494</name>
</gene>
<keyword evidence="3" id="KW-1185">Reference proteome</keyword>
<organism evidence="2 3">
    <name type="scientific">Oldenlandia corymbosa var. corymbosa</name>
    <dbReference type="NCBI Taxonomy" id="529605"/>
    <lineage>
        <taxon>Eukaryota</taxon>
        <taxon>Viridiplantae</taxon>
        <taxon>Streptophyta</taxon>
        <taxon>Embryophyta</taxon>
        <taxon>Tracheophyta</taxon>
        <taxon>Spermatophyta</taxon>
        <taxon>Magnoliopsida</taxon>
        <taxon>eudicotyledons</taxon>
        <taxon>Gunneridae</taxon>
        <taxon>Pentapetalae</taxon>
        <taxon>asterids</taxon>
        <taxon>lamiids</taxon>
        <taxon>Gentianales</taxon>
        <taxon>Rubiaceae</taxon>
        <taxon>Rubioideae</taxon>
        <taxon>Spermacoceae</taxon>
        <taxon>Hedyotis-Oldenlandia complex</taxon>
        <taxon>Oldenlandia</taxon>
    </lineage>
</organism>
<sequence>MEPLISHDENDSFFSNLPSQITIDILTRLPIKILSRCRCVCKPWVTLISSPEFADLRKSRLPPSLMVFKETSSFNMVELENEPTSHDFYYLPGSEMKLPKGFPQNSVSMFGSINGLICFHEFGFRCKDRVRLWNPTTRESITIPSPGGAMEFPNITTYGFGLSSVNGHYKVVRIYQELQRNEQGELTRIIKSECHVYTFGEGSWRLRGNAPFLYSCRTRGVFFHGNLHWLITDPDGPERISCFDLENETFRAFPGPPDLENYNLASLEVYNNKNSCLSVCDNSSDFEITIWLMKEYGVKESWVKQFVIDKHPVDLTGKSYEVVQILKVFEDGEILMLWRDDLPLSFDPKNNLLKRVEIKKLARDPESPEFANLRESRLPPSLMVFKNTSSFNMVGLENDPASNDFYYLPDSEMKLPEGFPENSVSMFGSINGLICFHEFGFHCSDEVRLWNPMTWECITIPSPGGIMESPNRKTYGFGLSSTTGHYKVVRIYQELQRNNDQENGILTRIMKSECHVYTFGTGCWRLRGHAPFLYSVRTHGIFHNGNLHWLITDPDGPELISCFNLEKETFRAFPGPPELEKNNLATLEVYNNKDDNCLSVCDNTSDFKITIWLMKEYGVKESWVKQFVIDKHQIDLIGKYYEVVQILKVFEDGEILMLWRDDQPLSFDPKNNLLKRVEMKKLVGHPERFMIMEVVDYVPSFVSLKSFGNEMVKNTF</sequence>
<evidence type="ECO:0000313" key="2">
    <source>
        <dbReference type="EMBL" id="CAI9118684.1"/>
    </source>
</evidence>
<dbReference type="CDD" id="cd22157">
    <property type="entry name" value="F-box_AtFBW1-like"/>
    <property type="match status" value="1"/>
</dbReference>
<dbReference type="NCBIfam" id="TIGR01640">
    <property type="entry name" value="F_box_assoc_1"/>
    <property type="match status" value="2"/>
</dbReference>
<dbReference type="InterPro" id="IPR013187">
    <property type="entry name" value="F-box-assoc_dom_typ3"/>
</dbReference>
<dbReference type="PANTHER" id="PTHR31672">
    <property type="entry name" value="BNACNNG10540D PROTEIN"/>
    <property type="match status" value="1"/>
</dbReference>
<name>A0AAV1EG85_OLDCO</name>
<dbReference type="InterPro" id="IPR036047">
    <property type="entry name" value="F-box-like_dom_sf"/>
</dbReference>
<dbReference type="AlphaFoldDB" id="A0AAV1EG85"/>
<dbReference type="EMBL" id="OX459126">
    <property type="protein sequence ID" value="CAI9118684.1"/>
    <property type="molecule type" value="Genomic_DNA"/>
</dbReference>
<accession>A0AAV1EG85</accession>
<reference evidence="2" key="1">
    <citation type="submission" date="2023-03" db="EMBL/GenBank/DDBJ databases">
        <authorList>
            <person name="Julca I."/>
        </authorList>
    </citation>
    <scope>NUCLEOTIDE SEQUENCE</scope>
</reference>